<evidence type="ECO:0000256" key="1">
    <source>
        <dbReference type="SAM" id="MobiDB-lite"/>
    </source>
</evidence>
<feature type="region of interest" description="Disordered" evidence="1">
    <location>
        <begin position="1"/>
        <end position="76"/>
    </location>
</feature>
<keyword evidence="3" id="KW-1185">Reference proteome</keyword>
<proteinExistence type="predicted"/>
<sequence>MFEALLPNKDFPVVPPPPCTSGPTSLGTIEPTTSALPPTFVTTPRETIHKIGSSECEEEEEYESNYESGDKEGDVL</sequence>
<dbReference type="EMBL" id="CAUOFW020007502">
    <property type="protein sequence ID" value="CAK9179458.1"/>
    <property type="molecule type" value="Genomic_DNA"/>
</dbReference>
<protein>
    <submittedName>
        <fullName evidence="2">Uncharacterized protein</fullName>
    </submittedName>
</protein>
<comment type="caution">
    <text evidence="2">The sequence shown here is derived from an EMBL/GenBank/DDBJ whole genome shotgun (WGS) entry which is preliminary data.</text>
</comment>
<feature type="compositionally biased region" description="Polar residues" evidence="1">
    <location>
        <begin position="21"/>
        <end position="45"/>
    </location>
</feature>
<organism evidence="2 3">
    <name type="scientific">Ilex paraguariensis</name>
    <name type="common">yerba mate</name>
    <dbReference type="NCBI Taxonomy" id="185542"/>
    <lineage>
        <taxon>Eukaryota</taxon>
        <taxon>Viridiplantae</taxon>
        <taxon>Streptophyta</taxon>
        <taxon>Embryophyta</taxon>
        <taxon>Tracheophyta</taxon>
        <taxon>Spermatophyta</taxon>
        <taxon>Magnoliopsida</taxon>
        <taxon>eudicotyledons</taxon>
        <taxon>Gunneridae</taxon>
        <taxon>Pentapetalae</taxon>
        <taxon>asterids</taxon>
        <taxon>campanulids</taxon>
        <taxon>Aquifoliales</taxon>
        <taxon>Aquifoliaceae</taxon>
        <taxon>Ilex</taxon>
    </lineage>
</organism>
<feature type="compositionally biased region" description="Acidic residues" evidence="1">
    <location>
        <begin position="55"/>
        <end position="64"/>
    </location>
</feature>
<gene>
    <name evidence="2" type="ORF">ILEXP_LOCUS49392</name>
</gene>
<feature type="non-terminal residue" evidence="2">
    <location>
        <position position="76"/>
    </location>
</feature>
<feature type="non-terminal residue" evidence="2">
    <location>
        <position position="1"/>
    </location>
</feature>
<dbReference type="Proteomes" id="UP001642360">
    <property type="component" value="Unassembled WGS sequence"/>
</dbReference>
<evidence type="ECO:0000313" key="3">
    <source>
        <dbReference type="Proteomes" id="UP001642360"/>
    </source>
</evidence>
<name>A0ABC8UDS5_9AQUA</name>
<reference evidence="2 3" key="1">
    <citation type="submission" date="2024-02" db="EMBL/GenBank/DDBJ databases">
        <authorList>
            <person name="Vignale AGUSTIN F."/>
            <person name="Sosa J E."/>
            <person name="Modenutti C."/>
        </authorList>
    </citation>
    <scope>NUCLEOTIDE SEQUENCE [LARGE SCALE GENOMIC DNA]</scope>
</reference>
<accession>A0ABC8UDS5</accession>
<evidence type="ECO:0000313" key="2">
    <source>
        <dbReference type="EMBL" id="CAK9179458.1"/>
    </source>
</evidence>
<dbReference type="AlphaFoldDB" id="A0ABC8UDS5"/>